<feature type="region of interest" description="Disordered" evidence="1">
    <location>
        <begin position="253"/>
        <end position="273"/>
    </location>
</feature>
<dbReference type="AlphaFoldDB" id="A0AAN9UF04"/>
<dbReference type="EMBL" id="JAJSPL020000015">
    <property type="protein sequence ID" value="KAK7742263.1"/>
    <property type="molecule type" value="Genomic_DNA"/>
</dbReference>
<gene>
    <name evidence="2" type="ORF">SLS53_004406</name>
</gene>
<organism evidence="2 3">
    <name type="scientific">Cytospora paraplurivora</name>
    <dbReference type="NCBI Taxonomy" id="2898453"/>
    <lineage>
        <taxon>Eukaryota</taxon>
        <taxon>Fungi</taxon>
        <taxon>Dikarya</taxon>
        <taxon>Ascomycota</taxon>
        <taxon>Pezizomycotina</taxon>
        <taxon>Sordariomycetes</taxon>
        <taxon>Sordariomycetidae</taxon>
        <taxon>Diaporthales</taxon>
        <taxon>Cytosporaceae</taxon>
        <taxon>Cytospora</taxon>
    </lineage>
</organism>
<name>A0AAN9UF04_9PEZI</name>
<accession>A0AAN9UF04</accession>
<reference evidence="2 3" key="1">
    <citation type="journal article" date="2023" name="PLoS ONE">
        <title>Cytospora paraplurivora sp. nov. isolated from orchards with fruit tree decline syndrome in Ontario, Canada.</title>
        <authorList>
            <person name="Ilyukhin E."/>
            <person name="Nguyen H.D.T."/>
            <person name="Castle A.J."/>
            <person name="Ellouze W."/>
        </authorList>
    </citation>
    <scope>NUCLEOTIDE SEQUENCE [LARGE SCALE GENOMIC DNA]</scope>
    <source>
        <strain evidence="2 3">FDS-564</strain>
    </source>
</reference>
<keyword evidence="3" id="KW-1185">Reference proteome</keyword>
<evidence type="ECO:0000313" key="2">
    <source>
        <dbReference type="EMBL" id="KAK7742263.1"/>
    </source>
</evidence>
<dbReference type="Proteomes" id="UP001320245">
    <property type="component" value="Unassembled WGS sequence"/>
</dbReference>
<feature type="compositionally biased region" description="Polar residues" evidence="1">
    <location>
        <begin position="133"/>
        <end position="147"/>
    </location>
</feature>
<evidence type="ECO:0000313" key="3">
    <source>
        <dbReference type="Proteomes" id="UP001320245"/>
    </source>
</evidence>
<feature type="region of interest" description="Disordered" evidence="1">
    <location>
        <begin position="133"/>
        <end position="155"/>
    </location>
</feature>
<comment type="caution">
    <text evidence="2">The sequence shown here is derived from an EMBL/GenBank/DDBJ whole genome shotgun (WGS) entry which is preliminary data.</text>
</comment>
<protein>
    <submittedName>
        <fullName evidence="2">Uncharacterized protein</fullName>
    </submittedName>
</protein>
<proteinExistence type="predicted"/>
<evidence type="ECO:0000256" key="1">
    <source>
        <dbReference type="SAM" id="MobiDB-lite"/>
    </source>
</evidence>
<feature type="compositionally biased region" description="Acidic residues" evidence="1">
    <location>
        <begin position="258"/>
        <end position="273"/>
    </location>
</feature>
<sequence>MANGPYLVANTAACKKVQASPKLRLKFIDAVAESYTGDRDDPRSGKEHTMNPSIFEVEDTIISGNEEVTAQWKPAPPKVSRYRGLSATRSDQKPQLLTPSQSHIDIDHVAPQNTGPLPTILPPLPALGTFTTSTRPDSWEDFSSTGETDTDGGSAEWKSQVCSTVAEPQRAEAFQELHVDEYIPGGHRGWPLAGPFDPSPRILEQKASLPGRKSKFFEVDVDTVAVGVSRELGLVLKGVELFREGARTPTILTSYGDGEVDSPAEEGEGLEHA</sequence>